<dbReference type="Proteomes" id="UP000824533">
    <property type="component" value="Linkage Group LG08"/>
</dbReference>
<comment type="caution">
    <text evidence="1">The sequence shown here is derived from an EMBL/GenBank/DDBJ whole genome shotgun (WGS) entry which is preliminary data.</text>
</comment>
<evidence type="ECO:0000313" key="2">
    <source>
        <dbReference type="Proteomes" id="UP000824533"/>
    </source>
</evidence>
<keyword evidence="2" id="KW-1185">Reference proteome</keyword>
<protein>
    <submittedName>
        <fullName evidence="1">Uncharacterized protein</fullName>
    </submittedName>
</protein>
<organism evidence="1 2">
    <name type="scientific">Dendrolimus kikuchii</name>
    <dbReference type="NCBI Taxonomy" id="765133"/>
    <lineage>
        <taxon>Eukaryota</taxon>
        <taxon>Metazoa</taxon>
        <taxon>Ecdysozoa</taxon>
        <taxon>Arthropoda</taxon>
        <taxon>Hexapoda</taxon>
        <taxon>Insecta</taxon>
        <taxon>Pterygota</taxon>
        <taxon>Neoptera</taxon>
        <taxon>Endopterygota</taxon>
        <taxon>Lepidoptera</taxon>
        <taxon>Glossata</taxon>
        <taxon>Ditrysia</taxon>
        <taxon>Bombycoidea</taxon>
        <taxon>Lasiocampidae</taxon>
        <taxon>Dendrolimus</taxon>
    </lineage>
</organism>
<dbReference type="EMBL" id="CM034394">
    <property type="protein sequence ID" value="KAJ0179524.1"/>
    <property type="molecule type" value="Genomic_DNA"/>
</dbReference>
<sequence>MEKELSKIKNIKGHIEKGLVNFKKSPKERITDNYIETRLEILESQWQNFSTKYEIVVGECEETDLYDFFKEDIYEKVYETYVTYKVELKDALSGLTSHSSNKKSCNVSPDNFRKHHSLLHPINSSVTSVVATAIEPATSHENLSESASCDINGSFKILRALLDQGSQASFVTEAAAQLLRLKKVVSKTTIAGIGGSDATVVSRHVVNINIQSLRDPSFAIEVTAHVLSALTSVMPDTKFKIQDWPELSSVNLADPTFNLPNKIDVLLGAETYCRVLKPGLIKSPTGSQAAQDTHLGWILSGHIGKSECVLNSHNTIVAMHAQIEENDMLKRLWELDSEPVLNKKPFTPEEQTCEDFYSATTTRNHEGRYIVKLPFRSEDPPCKYGNSKGIAVKRLQGLERKLARDDKLKQQYSDVIKEYILLGHLEKITDEAERNKGDAVYLPHHAVVRQDKLTTKADLRHIVMRWRQHPICLAADIIKMYRQIQVARSDTDFQRIVWREDPSQEIEDFRLLTVTFGTSCAPYLAVKSLQQVACDEGLKYPLAADRVQKDFYMDDLMSGCQTETEVVKIYSELNNLLEKGGFQLQKWTSNRMHLLDELNVGSGKDLEIKMDQVTKILGLTWNRNTDEFDYSVKMSPPAASETKRTVISEISRLYDPLGWIAPCIINAKVLIQKLWIAGIGWDDELPQELLQEWKGYRNDMKNLVDFHIPRWISQKEGNLIELHGFSDASNIAYAAVVYSRIIDSNGVIHTNLLTAKSKVAPIKQISVPRLELCGAVLVTKLLIEIAEVMNVPKANIHAWTDSSVVLAWLNDHPTRWKTYVANRTSEILSLLANSQWAHVQSKENPADIVSRGASSSSLLSSDLWKQGPSWLRIDPVVYTRPSAISTNEEKKSIKVHNVSRASGFEESFGSRFSSLKKMVRVVAFCRRFLQSVRRRNDNIKVTPYLSVTEIREALDICIRQSQQQWFHAESLALKNNTPLNKRSQLYKLNIFMDNNKLLRVGGRLRHSQLPEDAKHPVVIPHDSKLAKLVVADAHERTFHGGQQLVLNFIRSRYWISRLKNMVRAYIHSCVTCIRYAAKTKYQLMGELPASRVTPSKPFLNSGVDFAGPIQMRYAKGRGQRSYKGYICLFICMATRAIHIEVVSDLTTEGFLAAFKRFVARRGHCRHIWSDNGTNFIGAAKELQVLFSQENAMFQDIAASLADSQTEWHFIPPHMPNHGGLWEAGIKSVKHHLKRTIGDSTLTFEEMSTVLSQIEACLNSRPLSQSSNDAGDPVLLTPGHFLVGQPLVVAPDCNYEYSNIGTLRRWQLTQRMVQCFWRRWKNEYLTNFFERHKWAVRSLDFKINDIVLVKEDNLPPAKWLYGRVIDIHPGQDNVTRVVTLRCKGTVIKRPTSKLCFLPVTD</sequence>
<proteinExistence type="predicted"/>
<gene>
    <name evidence="1" type="ORF">K1T71_005236</name>
</gene>
<evidence type="ECO:0000313" key="1">
    <source>
        <dbReference type="EMBL" id="KAJ0179524.1"/>
    </source>
</evidence>
<name>A0ACC1D6D9_9NEOP</name>
<reference evidence="1 2" key="1">
    <citation type="journal article" date="2021" name="Front. Genet.">
        <title>Chromosome-Level Genome Assembly Reveals Significant Gene Expansion in the Toll and IMD Signaling Pathways of Dendrolimus kikuchii.</title>
        <authorList>
            <person name="Zhou J."/>
            <person name="Wu P."/>
            <person name="Xiong Z."/>
            <person name="Liu N."/>
            <person name="Zhao N."/>
            <person name="Ji M."/>
            <person name="Qiu Y."/>
            <person name="Yang B."/>
        </authorList>
    </citation>
    <scope>NUCLEOTIDE SEQUENCE [LARGE SCALE GENOMIC DNA]</scope>
    <source>
        <strain evidence="1">Ann1</strain>
    </source>
</reference>
<accession>A0ACC1D6D9</accession>